<reference evidence="1 2" key="1">
    <citation type="submission" date="2016-03" db="EMBL/GenBank/DDBJ databases">
        <title>Trachymyrmex septentrionalis WGS genome.</title>
        <authorList>
            <person name="Nygaard S."/>
            <person name="Hu H."/>
            <person name="Boomsma J."/>
            <person name="Zhang G."/>
        </authorList>
    </citation>
    <scope>NUCLEOTIDE SEQUENCE [LARGE SCALE GENOMIC DNA]</scope>
    <source>
        <strain evidence="1">Tsep2-gDNA-1</strain>
        <tissue evidence="1">Whole body</tissue>
    </source>
</reference>
<keyword evidence="2" id="KW-1185">Reference proteome</keyword>
<dbReference type="Proteomes" id="UP000078541">
    <property type="component" value="Unassembled WGS sequence"/>
</dbReference>
<dbReference type="AlphaFoldDB" id="A0A195FI63"/>
<proteinExistence type="predicted"/>
<sequence length="57" mass="6779">MTMEKKQDPVCPTRKHCLGFYAFFDHCTTFRNCKCFANFLKRNNSGSKVMARDKLRR</sequence>
<dbReference type="EMBL" id="KQ981606">
    <property type="protein sequence ID" value="KYN39669.1"/>
    <property type="molecule type" value="Genomic_DNA"/>
</dbReference>
<name>A0A195FI63_9HYME</name>
<gene>
    <name evidence="1" type="ORF">ALC56_06164</name>
</gene>
<accession>A0A195FI63</accession>
<organism evidence="1 2">
    <name type="scientific">Trachymyrmex septentrionalis</name>
    <dbReference type="NCBI Taxonomy" id="34720"/>
    <lineage>
        <taxon>Eukaryota</taxon>
        <taxon>Metazoa</taxon>
        <taxon>Ecdysozoa</taxon>
        <taxon>Arthropoda</taxon>
        <taxon>Hexapoda</taxon>
        <taxon>Insecta</taxon>
        <taxon>Pterygota</taxon>
        <taxon>Neoptera</taxon>
        <taxon>Endopterygota</taxon>
        <taxon>Hymenoptera</taxon>
        <taxon>Apocrita</taxon>
        <taxon>Aculeata</taxon>
        <taxon>Formicoidea</taxon>
        <taxon>Formicidae</taxon>
        <taxon>Myrmicinae</taxon>
        <taxon>Trachymyrmex</taxon>
    </lineage>
</organism>
<evidence type="ECO:0000313" key="1">
    <source>
        <dbReference type="EMBL" id="KYN39669.1"/>
    </source>
</evidence>
<protein>
    <submittedName>
        <fullName evidence="1">Uncharacterized protein</fullName>
    </submittedName>
</protein>
<evidence type="ECO:0000313" key="2">
    <source>
        <dbReference type="Proteomes" id="UP000078541"/>
    </source>
</evidence>